<protein>
    <recommendedName>
        <fullName evidence="3">Protein-glutamate methylesterase/protein-glutamine glutaminase</fullName>
        <ecNumber evidence="3">3.1.1.61</ecNumber>
        <ecNumber evidence="3">3.5.1.44</ecNumber>
    </recommendedName>
</protein>
<evidence type="ECO:0000313" key="9">
    <source>
        <dbReference type="Proteomes" id="UP000298616"/>
    </source>
</evidence>
<keyword evidence="1 3" id="KW-0378">Hydrolase</keyword>
<organism evidence="8 9">
    <name type="scientific">Mangrovivirga cuniculi</name>
    <dbReference type="NCBI Taxonomy" id="2715131"/>
    <lineage>
        <taxon>Bacteria</taxon>
        <taxon>Pseudomonadati</taxon>
        <taxon>Bacteroidota</taxon>
        <taxon>Cytophagia</taxon>
        <taxon>Cytophagales</taxon>
        <taxon>Mangrovivirgaceae</taxon>
        <taxon>Mangrovivirga</taxon>
    </lineage>
</organism>
<dbReference type="KEGG" id="fpf:DCC35_18955"/>
<keyword evidence="9" id="KW-1185">Reference proteome</keyword>
<dbReference type="AlphaFoldDB" id="A0A4D7JVW1"/>
<keyword evidence="3 4" id="KW-0145">Chemotaxis</keyword>
<evidence type="ECO:0000256" key="4">
    <source>
        <dbReference type="PROSITE-ProRule" id="PRU00050"/>
    </source>
</evidence>
<dbReference type="SUPFAM" id="SSF52172">
    <property type="entry name" value="CheY-like"/>
    <property type="match status" value="1"/>
</dbReference>
<evidence type="ECO:0000256" key="2">
    <source>
        <dbReference type="ARBA" id="ARBA00048267"/>
    </source>
</evidence>
<dbReference type="Pfam" id="PF01339">
    <property type="entry name" value="CheB_methylest"/>
    <property type="match status" value="1"/>
</dbReference>
<dbReference type="Gene3D" id="3.40.50.180">
    <property type="entry name" value="Methylesterase CheB, C-terminal domain"/>
    <property type="match status" value="1"/>
</dbReference>
<evidence type="ECO:0000256" key="1">
    <source>
        <dbReference type="ARBA" id="ARBA00022801"/>
    </source>
</evidence>
<dbReference type="InterPro" id="IPR008248">
    <property type="entry name" value="CheB-like"/>
</dbReference>
<comment type="PTM">
    <text evidence="3">Phosphorylated by CheA. Phosphorylation of the N-terminal regulatory domain activates the methylesterase activity.</text>
</comment>
<evidence type="ECO:0000256" key="3">
    <source>
        <dbReference type="HAMAP-Rule" id="MF_00099"/>
    </source>
</evidence>
<dbReference type="CDD" id="cd16432">
    <property type="entry name" value="CheB_Rec"/>
    <property type="match status" value="1"/>
</dbReference>
<feature type="domain" description="Response regulatory" evidence="6">
    <location>
        <begin position="3"/>
        <end position="119"/>
    </location>
</feature>
<accession>A0A4D7JVW1</accession>
<comment type="domain">
    <text evidence="3">Contains a C-terminal catalytic domain, and an N-terminal region which modulates catalytic activity.</text>
</comment>
<evidence type="ECO:0000259" key="6">
    <source>
        <dbReference type="PROSITE" id="PS50110"/>
    </source>
</evidence>
<dbReference type="GO" id="GO:0005737">
    <property type="term" value="C:cytoplasm"/>
    <property type="evidence" value="ECO:0007669"/>
    <property type="project" value="UniProtKB-SubCell"/>
</dbReference>
<dbReference type="Proteomes" id="UP000298616">
    <property type="component" value="Chromosome"/>
</dbReference>
<dbReference type="PANTHER" id="PTHR42872">
    <property type="entry name" value="PROTEIN-GLUTAMATE METHYLESTERASE/PROTEIN-GLUTAMINE GLUTAMINASE"/>
    <property type="match status" value="1"/>
</dbReference>
<dbReference type="EMBL" id="CP028923">
    <property type="protein sequence ID" value="QCK16662.1"/>
    <property type="molecule type" value="Genomic_DNA"/>
</dbReference>
<keyword evidence="3" id="KW-0963">Cytoplasm</keyword>
<dbReference type="GO" id="GO:0008984">
    <property type="term" value="F:protein-glutamate methylesterase activity"/>
    <property type="evidence" value="ECO:0007669"/>
    <property type="project" value="UniProtKB-UniRule"/>
</dbReference>
<dbReference type="CDD" id="cd17541">
    <property type="entry name" value="REC_CheB-like"/>
    <property type="match status" value="1"/>
</dbReference>
<dbReference type="Pfam" id="PF00072">
    <property type="entry name" value="Response_reg"/>
    <property type="match status" value="1"/>
</dbReference>
<dbReference type="GO" id="GO:0050568">
    <property type="term" value="F:protein-glutamine glutaminase activity"/>
    <property type="evidence" value="ECO:0007669"/>
    <property type="project" value="UniProtKB-UniRule"/>
</dbReference>
<dbReference type="Gene3D" id="3.40.50.2300">
    <property type="match status" value="1"/>
</dbReference>
<feature type="active site" evidence="3 4">
    <location>
        <position position="160"/>
    </location>
</feature>
<proteinExistence type="inferred from homology"/>
<dbReference type="PIRSF" id="PIRSF000876">
    <property type="entry name" value="RR_chemtxs_CheB"/>
    <property type="match status" value="1"/>
</dbReference>
<dbReference type="InterPro" id="IPR011006">
    <property type="entry name" value="CheY-like_superfamily"/>
</dbReference>
<feature type="active site" evidence="3 4">
    <location>
        <position position="285"/>
    </location>
</feature>
<name>A0A4D7JVW1_9BACT</name>
<evidence type="ECO:0000259" key="7">
    <source>
        <dbReference type="PROSITE" id="PS50122"/>
    </source>
</evidence>
<keyword evidence="3 5" id="KW-0597">Phosphoprotein</keyword>
<evidence type="ECO:0000256" key="5">
    <source>
        <dbReference type="PROSITE-ProRule" id="PRU00169"/>
    </source>
</evidence>
<dbReference type="InterPro" id="IPR035909">
    <property type="entry name" value="CheB_C"/>
</dbReference>
<comment type="subcellular location">
    <subcellularLocation>
        <location evidence="3">Cytoplasm</location>
    </subcellularLocation>
</comment>
<dbReference type="EC" id="3.1.1.61" evidence="3"/>
<dbReference type="NCBIfam" id="NF001965">
    <property type="entry name" value="PRK00742.1"/>
    <property type="match status" value="1"/>
</dbReference>
<dbReference type="HAMAP" id="MF_00099">
    <property type="entry name" value="CheB_chemtxs"/>
    <property type="match status" value="1"/>
</dbReference>
<dbReference type="GO" id="GO:0000156">
    <property type="term" value="F:phosphorelay response regulator activity"/>
    <property type="evidence" value="ECO:0007669"/>
    <property type="project" value="InterPro"/>
</dbReference>
<feature type="active site" evidence="3 4">
    <location>
        <position position="187"/>
    </location>
</feature>
<dbReference type="SMART" id="SM00448">
    <property type="entry name" value="REC"/>
    <property type="match status" value="1"/>
</dbReference>
<dbReference type="InterPro" id="IPR000673">
    <property type="entry name" value="Sig_transdc_resp-reg_Me-estase"/>
</dbReference>
<comment type="catalytic activity">
    <reaction evidence="2 3">
        <text>[protein]-L-glutamate 5-O-methyl ester + H2O = L-glutamyl-[protein] + methanol + H(+)</text>
        <dbReference type="Rhea" id="RHEA:23236"/>
        <dbReference type="Rhea" id="RHEA-COMP:10208"/>
        <dbReference type="Rhea" id="RHEA-COMP:10311"/>
        <dbReference type="ChEBI" id="CHEBI:15377"/>
        <dbReference type="ChEBI" id="CHEBI:15378"/>
        <dbReference type="ChEBI" id="CHEBI:17790"/>
        <dbReference type="ChEBI" id="CHEBI:29973"/>
        <dbReference type="ChEBI" id="CHEBI:82795"/>
        <dbReference type="EC" id="3.1.1.61"/>
    </reaction>
</comment>
<feature type="domain" description="CheB-type methylesterase" evidence="7">
    <location>
        <begin position="148"/>
        <end position="340"/>
    </location>
</feature>
<sequence>MVKAVVIDDSGLMRILISDILRSDGRIKVVGTARNGLDGLNKVLETNPDVVITDMVMPSHDGLFLVKEVMKKQPVPVILLSSLERTNEKIFDALEAGAFEFIDKPVNGTAFSSDYPLNELVIQAVESKNNLDLRVKTRQNNNLHTFDEKLNYDIVCIGASTGGPGALEILVKRLPANFPLPIVIAQHMPERFIRSFVMRLNKIAPLKISLAKKGETPIPGNVYLAPGDSNLSLIRSRFNGLPVFSSSKRQFEEFNNPSVDCLFTSAAEVYRDRCIGVILSGMGKDGLRGASIIGEAKGLVIAQDQESSVVYGMPGVVVNNGIAEYTVGISEMASFLTGCL</sequence>
<reference evidence="8 9" key="1">
    <citation type="submission" date="2018-04" db="EMBL/GenBank/DDBJ databases">
        <title>Complete genome uncultured novel isolate.</title>
        <authorList>
            <person name="Merlino G."/>
        </authorList>
    </citation>
    <scope>NUCLEOTIDE SEQUENCE [LARGE SCALE GENOMIC DNA]</scope>
    <source>
        <strain evidence="9">R1DC9</strain>
    </source>
</reference>
<dbReference type="PANTHER" id="PTHR42872:SF3">
    <property type="entry name" value="PROTEIN-GLUTAMATE METHYLESTERASE_PROTEIN-GLUTAMINE GLUTAMINASE 1"/>
    <property type="match status" value="1"/>
</dbReference>
<comment type="similarity">
    <text evidence="3">Belongs to the CheB family.</text>
</comment>
<dbReference type="RefSeq" id="WP_137092253.1">
    <property type="nucleotide sequence ID" value="NZ_CP028923.1"/>
</dbReference>
<dbReference type="OrthoDB" id="1524092at2"/>
<comment type="function">
    <text evidence="3">Involved in chemotaxis. Part of a chemotaxis signal transduction system that modulates chemotaxis in response to various stimuli. Catalyzes the demethylation of specific methylglutamate residues introduced into the chemoreceptors (methyl-accepting chemotaxis proteins or MCP) by CheR. Also mediates the irreversible deamidation of specific glutamine residues to glutamic acid.</text>
</comment>
<gene>
    <name evidence="3" type="primary">cheB</name>
    <name evidence="8" type="ORF">DCC35_18955</name>
</gene>
<dbReference type="InterPro" id="IPR001789">
    <property type="entry name" value="Sig_transdc_resp-reg_receiver"/>
</dbReference>
<evidence type="ECO:0000313" key="8">
    <source>
        <dbReference type="EMBL" id="QCK16662.1"/>
    </source>
</evidence>
<dbReference type="EC" id="3.5.1.44" evidence="3"/>
<feature type="modified residue" description="4-aspartylphosphate" evidence="3 5">
    <location>
        <position position="54"/>
    </location>
</feature>
<dbReference type="PROSITE" id="PS50122">
    <property type="entry name" value="CHEB"/>
    <property type="match status" value="1"/>
</dbReference>
<dbReference type="PROSITE" id="PS50110">
    <property type="entry name" value="RESPONSE_REGULATORY"/>
    <property type="match status" value="1"/>
</dbReference>
<dbReference type="GO" id="GO:0006935">
    <property type="term" value="P:chemotaxis"/>
    <property type="evidence" value="ECO:0007669"/>
    <property type="project" value="UniProtKB-UniRule"/>
</dbReference>
<comment type="catalytic activity">
    <reaction evidence="3">
        <text>L-glutaminyl-[protein] + H2O = L-glutamyl-[protein] + NH4(+)</text>
        <dbReference type="Rhea" id="RHEA:16441"/>
        <dbReference type="Rhea" id="RHEA-COMP:10207"/>
        <dbReference type="Rhea" id="RHEA-COMP:10208"/>
        <dbReference type="ChEBI" id="CHEBI:15377"/>
        <dbReference type="ChEBI" id="CHEBI:28938"/>
        <dbReference type="ChEBI" id="CHEBI:29973"/>
        <dbReference type="ChEBI" id="CHEBI:30011"/>
        <dbReference type="EC" id="3.5.1.44"/>
    </reaction>
</comment>
<dbReference type="SUPFAM" id="SSF52738">
    <property type="entry name" value="Methylesterase CheB, C-terminal domain"/>
    <property type="match status" value="1"/>
</dbReference>